<reference evidence="2 3" key="1">
    <citation type="submission" date="2019-04" db="EMBL/GenBank/DDBJ databases">
        <title>Chromosome genome assembly for Takifugu flavidus.</title>
        <authorList>
            <person name="Xiao S."/>
        </authorList>
    </citation>
    <scope>NUCLEOTIDE SEQUENCE [LARGE SCALE GENOMIC DNA]</scope>
    <source>
        <strain evidence="2">HTHZ2018</strain>
        <tissue evidence="2">Muscle</tissue>
    </source>
</reference>
<proteinExistence type="predicted"/>
<protein>
    <submittedName>
        <fullName evidence="2">Uncharacterized protein</fullName>
    </submittedName>
</protein>
<keyword evidence="3" id="KW-1185">Reference proteome</keyword>
<sequence>MCICGSVCTCCQWEAAKLVPIDNSAPPRICSPPDLQLDSKHSRGHGGPEVHATDPEPPSSSLGSQRKRGGSGVQSGRAGLLQLGPK</sequence>
<evidence type="ECO:0000313" key="2">
    <source>
        <dbReference type="EMBL" id="TWW68028.1"/>
    </source>
</evidence>
<accession>A0A5C6NMV2</accession>
<evidence type="ECO:0000313" key="3">
    <source>
        <dbReference type="Proteomes" id="UP000324091"/>
    </source>
</evidence>
<dbReference type="Proteomes" id="UP000324091">
    <property type="component" value="Chromosome 2"/>
</dbReference>
<dbReference type="AlphaFoldDB" id="A0A5C6NMV2"/>
<comment type="caution">
    <text evidence="2">The sequence shown here is derived from an EMBL/GenBank/DDBJ whole genome shotgun (WGS) entry which is preliminary data.</text>
</comment>
<dbReference type="EMBL" id="RHFK02000012">
    <property type="protein sequence ID" value="TWW68028.1"/>
    <property type="molecule type" value="Genomic_DNA"/>
</dbReference>
<name>A0A5C6NMV2_9TELE</name>
<evidence type="ECO:0000256" key="1">
    <source>
        <dbReference type="SAM" id="MobiDB-lite"/>
    </source>
</evidence>
<feature type="region of interest" description="Disordered" evidence="1">
    <location>
        <begin position="22"/>
        <end position="86"/>
    </location>
</feature>
<gene>
    <name evidence="2" type="ORF">D4764_02G0010690</name>
</gene>
<organism evidence="2 3">
    <name type="scientific">Takifugu flavidus</name>
    <name type="common">sansaifugu</name>
    <dbReference type="NCBI Taxonomy" id="433684"/>
    <lineage>
        <taxon>Eukaryota</taxon>
        <taxon>Metazoa</taxon>
        <taxon>Chordata</taxon>
        <taxon>Craniata</taxon>
        <taxon>Vertebrata</taxon>
        <taxon>Euteleostomi</taxon>
        <taxon>Actinopterygii</taxon>
        <taxon>Neopterygii</taxon>
        <taxon>Teleostei</taxon>
        <taxon>Neoteleostei</taxon>
        <taxon>Acanthomorphata</taxon>
        <taxon>Eupercaria</taxon>
        <taxon>Tetraodontiformes</taxon>
        <taxon>Tetradontoidea</taxon>
        <taxon>Tetraodontidae</taxon>
        <taxon>Takifugu</taxon>
    </lineage>
</organism>
<feature type="compositionally biased region" description="Basic and acidic residues" evidence="1">
    <location>
        <begin position="37"/>
        <end position="54"/>
    </location>
</feature>